<dbReference type="Proteomes" id="UP000239898">
    <property type="component" value="Unassembled WGS sequence"/>
</dbReference>
<name>A0A2S6ZJ98_9XANT</name>
<evidence type="ECO:0000313" key="2">
    <source>
        <dbReference type="Proteomes" id="UP000239898"/>
    </source>
</evidence>
<comment type="caution">
    <text evidence="1">The sequence shown here is derived from an EMBL/GenBank/DDBJ whole genome shotgun (WGS) entry which is preliminary data.</text>
</comment>
<sequence length="207" mass="22420">MSATTTPEQCLLDYRKRVLALARQADPPPPLCRGAALRRAWAGAAPMRRHDAVVAALGLDALPAACFGDADSELALLDPEPLRRMLLARALYSRLDALRHCVERAPRQWFAERLGQPVWQWLRGCVAAPSRMPLLARDADASAWHLDGWCRLVADGVWPWPGLARLAAASAGVDPGDAALTADARSRDFVSQWRAVAQPDTAGESAA</sequence>
<accession>A0A2S6ZJ98</accession>
<dbReference type="Pfam" id="PF09502">
    <property type="entry name" value="HrpB4"/>
    <property type="match status" value="1"/>
</dbReference>
<proteinExistence type="predicted"/>
<evidence type="ECO:0000313" key="1">
    <source>
        <dbReference type="EMBL" id="PPT92343.1"/>
    </source>
</evidence>
<dbReference type="InterPro" id="IPR013393">
    <property type="entry name" value="T3SS_HrpB4"/>
</dbReference>
<dbReference type="AlphaFoldDB" id="A0A2S6ZJ98"/>
<dbReference type="EMBL" id="MIGX01000011">
    <property type="protein sequence ID" value="PPT92343.1"/>
    <property type="molecule type" value="Genomic_DNA"/>
</dbReference>
<gene>
    <name evidence="1" type="ORF">XthCFBP4691_04490</name>
</gene>
<dbReference type="OrthoDB" id="6007188at2"/>
<organism evidence="1 2">
    <name type="scientific">Xanthomonas theicola</name>
    <dbReference type="NCBI Taxonomy" id="56464"/>
    <lineage>
        <taxon>Bacteria</taxon>
        <taxon>Pseudomonadati</taxon>
        <taxon>Pseudomonadota</taxon>
        <taxon>Gammaproteobacteria</taxon>
        <taxon>Lysobacterales</taxon>
        <taxon>Lysobacteraceae</taxon>
        <taxon>Xanthomonas</taxon>
    </lineage>
</organism>
<keyword evidence="2" id="KW-1185">Reference proteome</keyword>
<dbReference type="RefSeq" id="WP_128419322.1">
    <property type="nucleotide sequence ID" value="NZ_CP049017.1"/>
</dbReference>
<reference evidence="1 2" key="1">
    <citation type="submission" date="2016-08" db="EMBL/GenBank/DDBJ databases">
        <title>Evolution of the type three secretion system and type three effector repertoires in Xanthomonas.</title>
        <authorList>
            <person name="Merda D."/>
            <person name="Briand M."/>
            <person name="Bosis E."/>
            <person name="Rousseau C."/>
            <person name="Portier P."/>
            <person name="Jacques M.-A."/>
            <person name="Fischer-Le Saux M."/>
        </authorList>
    </citation>
    <scope>NUCLEOTIDE SEQUENCE [LARGE SCALE GENOMIC DNA]</scope>
    <source>
        <strain evidence="1 2">CFBP 4691</strain>
    </source>
</reference>
<protein>
    <submittedName>
        <fullName evidence="1">Transcriptional regulator</fullName>
    </submittedName>
</protein>